<dbReference type="PROSITE" id="PS50042">
    <property type="entry name" value="CNMP_BINDING_3"/>
    <property type="match status" value="1"/>
</dbReference>
<proteinExistence type="predicted"/>
<dbReference type="AlphaFoldDB" id="A0A9P3T438"/>
<dbReference type="RefSeq" id="WP_047369902.1">
    <property type="nucleotide sequence ID" value="NZ_CABMNU010000005.1"/>
</dbReference>
<dbReference type="Gene3D" id="2.60.120.10">
    <property type="entry name" value="Jelly Rolls"/>
    <property type="match status" value="1"/>
</dbReference>
<dbReference type="Pfam" id="PF15977">
    <property type="entry name" value="HTH_46"/>
    <property type="match status" value="1"/>
</dbReference>
<name>A0A9P3T438_KLUIN</name>
<gene>
    <name evidence="2" type="ORF">I8531_000651</name>
</gene>
<dbReference type="CDD" id="cd00038">
    <property type="entry name" value="CAP_ED"/>
    <property type="match status" value="1"/>
</dbReference>
<feature type="domain" description="Cyclic nucleotide-binding" evidence="1">
    <location>
        <begin position="44"/>
        <end position="106"/>
    </location>
</feature>
<sequence length="207" mass="24149">MNSMNNIHELEVVIPFLESASGSQLIYASENQRIPFTIKNKKYIYFLSEGKVDIHRATDDILLFSLRAPALLGVIALNGENIYHYLKTATDSKLVAIEKNSFIELVSAQSLWREIYIISTEMANFFFKRDEKFNSKNVYNIIKNNLEVLWELPQNEREKISVFKFIMSRSNISRSSLNNILRELSDGQYIKINRGRLLDMKNLPERY</sequence>
<dbReference type="EMBL" id="DACSUM010000004">
    <property type="protein sequence ID" value="HAT3580394.1"/>
    <property type="molecule type" value="Genomic_DNA"/>
</dbReference>
<protein>
    <recommendedName>
        <fullName evidence="1">Cyclic nucleotide-binding domain-containing protein</fullName>
    </recommendedName>
</protein>
<dbReference type="InterPro" id="IPR018490">
    <property type="entry name" value="cNMP-bd_dom_sf"/>
</dbReference>
<accession>A0A9P3T438</accession>
<dbReference type="InterPro" id="IPR014710">
    <property type="entry name" value="RmlC-like_jellyroll"/>
</dbReference>
<organism evidence="2 3">
    <name type="scientific">Kluyvera intermedia</name>
    <name type="common">Enterobacter intermedius</name>
    <dbReference type="NCBI Taxonomy" id="61648"/>
    <lineage>
        <taxon>Bacteria</taxon>
        <taxon>Pseudomonadati</taxon>
        <taxon>Pseudomonadota</taxon>
        <taxon>Gammaproteobacteria</taxon>
        <taxon>Enterobacterales</taxon>
        <taxon>Enterobacteriaceae</taxon>
        <taxon>Kluyvera</taxon>
    </lineage>
</organism>
<comment type="caution">
    <text evidence="2">The sequence shown here is derived from an EMBL/GenBank/DDBJ whole genome shotgun (WGS) entry which is preliminary data.</text>
</comment>
<dbReference type="InterPro" id="IPR041687">
    <property type="entry name" value="HTH_46"/>
</dbReference>
<dbReference type="InterPro" id="IPR000595">
    <property type="entry name" value="cNMP-bd_dom"/>
</dbReference>
<reference evidence="2" key="2">
    <citation type="submission" date="2020-10" db="EMBL/GenBank/DDBJ databases">
        <authorList>
            <consortium name="NCBI Pathogen Detection Project"/>
        </authorList>
    </citation>
    <scope>NUCLEOTIDE SEQUENCE</scope>
    <source>
        <strain evidence="2">CAVp300</strain>
    </source>
</reference>
<evidence type="ECO:0000313" key="2">
    <source>
        <dbReference type="EMBL" id="HAT3580394.1"/>
    </source>
</evidence>
<evidence type="ECO:0000259" key="1">
    <source>
        <dbReference type="PROSITE" id="PS50042"/>
    </source>
</evidence>
<dbReference type="SUPFAM" id="SSF51206">
    <property type="entry name" value="cAMP-binding domain-like"/>
    <property type="match status" value="1"/>
</dbReference>
<evidence type="ECO:0000313" key="3">
    <source>
        <dbReference type="Proteomes" id="UP000867740"/>
    </source>
</evidence>
<dbReference type="Proteomes" id="UP000867740">
    <property type="component" value="Unassembled WGS sequence"/>
</dbReference>
<reference evidence="2" key="1">
    <citation type="journal article" date="2018" name="Genome Biol.">
        <title>SKESA: strategic k-mer extension for scrupulous assemblies.</title>
        <authorList>
            <person name="Souvorov A."/>
            <person name="Agarwala R."/>
            <person name="Lipman D.J."/>
        </authorList>
    </citation>
    <scope>NUCLEOTIDE SEQUENCE</scope>
    <source>
        <strain evidence="2">CAVp300</strain>
    </source>
</reference>